<proteinExistence type="predicted"/>
<evidence type="ECO:0000313" key="2">
    <source>
        <dbReference type="Proteomes" id="UP000838412"/>
    </source>
</evidence>
<name>A0A8J9ZHI0_BRALA</name>
<evidence type="ECO:0000313" key="1">
    <source>
        <dbReference type="EMBL" id="CAH1254759.1"/>
    </source>
</evidence>
<organism evidence="1 2">
    <name type="scientific">Branchiostoma lanceolatum</name>
    <name type="common">Common lancelet</name>
    <name type="synonym">Amphioxus lanceolatum</name>
    <dbReference type="NCBI Taxonomy" id="7740"/>
    <lineage>
        <taxon>Eukaryota</taxon>
        <taxon>Metazoa</taxon>
        <taxon>Chordata</taxon>
        <taxon>Cephalochordata</taxon>
        <taxon>Leptocardii</taxon>
        <taxon>Amphioxiformes</taxon>
        <taxon>Branchiostomatidae</taxon>
        <taxon>Branchiostoma</taxon>
    </lineage>
</organism>
<protein>
    <submittedName>
        <fullName evidence="1">Hypp1402 protein</fullName>
    </submittedName>
</protein>
<sequence>MLQQLRYPYAAFHWQSYLNTIIWINKRGKSPQLPSPFRRHSKPRFTTTTIDHYALPLFSKPKCYIS</sequence>
<accession>A0A8J9ZHI0</accession>
<dbReference type="EMBL" id="OV696687">
    <property type="protein sequence ID" value="CAH1254759.1"/>
    <property type="molecule type" value="Genomic_DNA"/>
</dbReference>
<dbReference type="Proteomes" id="UP000838412">
    <property type="component" value="Chromosome 2"/>
</dbReference>
<dbReference type="AlphaFoldDB" id="A0A8J9ZHI0"/>
<keyword evidence="2" id="KW-1185">Reference proteome</keyword>
<reference evidence="1" key="1">
    <citation type="submission" date="2022-01" db="EMBL/GenBank/DDBJ databases">
        <authorList>
            <person name="Braso-Vives M."/>
        </authorList>
    </citation>
    <scope>NUCLEOTIDE SEQUENCE</scope>
</reference>
<gene>
    <name evidence="1" type="primary">Hypp1402</name>
    <name evidence="1" type="ORF">BLAG_LOCUS14044</name>
</gene>